<keyword evidence="2" id="KW-1185">Reference proteome</keyword>
<proteinExistence type="predicted"/>
<dbReference type="GO" id="GO:0017111">
    <property type="term" value="F:ribonucleoside triphosphate phosphatase activity"/>
    <property type="evidence" value="ECO:0007669"/>
    <property type="project" value="UniProtKB-EC"/>
</dbReference>
<keyword evidence="1" id="KW-0378">Hydrolase</keyword>
<dbReference type="EC" id="3.6.1.15" evidence="1"/>
<accession>A0A3M7QRW7</accession>
<evidence type="ECO:0000313" key="1">
    <source>
        <dbReference type="EMBL" id="RNA14090.1"/>
    </source>
</evidence>
<evidence type="ECO:0000313" key="2">
    <source>
        <dbReference type="Proteomes" id="UP000276133"/>
    </source>
</evidence>
<organism evidence="1 2">
    <name type="scientific">Brachionus plicatilis</name>
    <name type="common">Marine rotifer</name>
    <name type="synonym">Brachionus muelleri</name>
    <dbReference type="NCBI Taxonomy" id="10195"/>
    <lineage>
        <taxon>Eukaryota</taxon>
        <taxon>Metazoa</taxon>
        <taxon>Spiralia</taxon>
        <taxon>Gnathifera</taxon>
        <taxon>Rotifera</taxon>
        <taxon>Eurotatoria</taxon>
        <taxon>Monogononta</taxon>
        <taxon>Pseudotrocha</taxon>
        <taxon>Ploima</taxon>
        <taxon>Brachionidae</taxon>
        <taxon>Brachionus</taxon>
    </lineage>
</organism>
<keyword evidence="1" id="KW-0347">Helicase</keyword>
<dbReference type="STRING" id="10195.A0A3M7QRW7"/>
<dbReference type="EMBL" id="REGN01005260">
    <property type="protein sequence ID" value="RNA14090.1"/>
    <property type="molecule type" value="Genomic_DNA"/>
</dbReference>
<sequence length="146" mass="16542">MALRENLRAGPNENQFKEWLMEVGDGRSRIYDGNNLVRLPSDVICVGNIVDEVFGVGELNMDANNRLNNAILCPTNADSMEINEVVLERLPSENREYLGILLKNWRFDDDTFNDDTLDDDTLDDDTLDDDTLDDGTLDDDTLMLVL</sequence>
<dbReference type="OrthoDB" id="5862225at2759"/>
<comment type="caution">
    <text evidence="1">The sequence shown here is derived from an EMBL/GenBank/DDBJ whole genome shotgun (WGS) entry which is preliminary data.</text>
</comment>
<protein>
    <submittedName>
        <fullName evidence="1">Atp-dependent dna helicase pif1</fullName>
        <ecNumber evidence="1">3.6.1.15</ecNumber>
    </submittedName>
</protein>
<dbReference type="Proteomes" id="UP000276133">
    <property type="component" value="Unassembled WGS sequence"/>
</dbReference>
<keyword evidence="1" id="KW-0067">ATP-binding</keyword>
<reference evidence="1 2" key="1">
    <citation type="journal article" date="2018" name="Sci. Rep.">
        <title>Genomic signatures of local adaptation to the degree of environmental predictability in rotifers.</title>
        <authorList>
            <person name="Franch-Gras L."/>
            <person name="Hahn C."/>
            <person name="Garcia-Roger E.M."/>
            <person name="Carmona M.J."/>
            <person name="Serra M."/>
            <person name="Gomez A."/>
        </authorList>
    </citation>
    <scope>NUCLEOTIDE SEQUENCE [LARGE SCALE GENOMIC DNA]</scope>
    <source>
        <strain evidence="1">HYR1</strain>
    </source>
</reference>
<name>A0A3M7QRW7_BRAPC</name>
<gene>
    <name evidence="1" type="ORF">BpHYR1_050311</name>
</gene>
<dbReference type="GO" id="GO:0004386">
    <property type="term" value="F:helicase activity"/>
    <property type="evidence" value="ECO:0007669"/>
    <property type="project" value="UniProtKB-KW"/>
</dbReference>
<dbReference type="AlphaFoldDB" id="A0A3M7QRW7"/>
<keyword evidence="1" id="KW-0547">Nucleotide-binding</keyword>